<accession>A0A1B7YCN9</accession>
<gene>
    <name evidence="2" type="ORF">CH63R_05386</name>
</gene>
<name>A0A1B7YCN9_COLHI</name>
<sequence length="63" mass="7394">MPTWLFVRVGQWEEQDNSTPAIWLKLKPKEGNDITYHSKLPSPKASFPQPSGQNIERQEQKDW</sequence>
<evidence type="ECO:0000313" key="3">
    <source>
        <dbReference type="Proteomes" id="UP000092177"/>
    </source>
</evidence>
<feature type="region of interest" description="Disordered" evidence="1">
    <location>
        <begin position="34"/>
        <end position="63"/>
    </location>
</feature>
<organism evidence="2 3">
    <name type="scientific">Colletotrichum higginsianum (strain IMI 349063)</name>
    <name type="common">Crucifer anthracnose fungus</name>
    <dbReference type="NCBI Taxonomy" id="759273"/>
    <lineage>
        <taxon>Eukaryota</taxon>
        <taxon>Fungi</taxon>
        <taxon>Dikarya</taxon>
        <taxon>Ascomycota</taxon>
        <taxon>Pezizomycotina</taxon>
        <taxon>Sordariomycetes</taxon>
        <taxon>Hypocreomycetidae</taxon>
        <taxon>Glomerellales</taxon>
        <taxon>Glomerellaceae</taxon>
        <taxon>Colletotrichum</taxon>
        <taxon>Colletotrichum destructivum species complex</taxon>
    </lineage>
</organism>
<evidence type="ECO:0000256" key="1">
    <source>
        <dbReference type="SAM" id="MobiDB-lite"/>
    </source>
</evidence>
<proteinExistence type="predicted"/>
<dbReference type="RefSeq" id="XP_018158211.1">
    <property type="nucleotide sequence ID" value="XM_018300361.1"/>
</dbReference>
<keyword evidence="3" id="KW-1185">Reference proteome</keyword>
<protein>
    <submittedName>
        <fullName evidence="2">Uncharacterized protein</fullName>
    </submittedName>
</protein>
<reference evidence="3" key="1">
    <citation type="journal article" date="2017" name="BMC Genomics">
        <title>Gapless genome assembly of Colletotrichum higginsianum reveals chromosome structure and association of transposable elements with secondary metabolite gene clusters.</title>
        <authorList>
            <person name="Dallery J.-F."/>
            <person name="Lapalu N."/>
            <person name="Zampounis A."/>
            <person name="Pigne S."/>
            <person name="Luyten I."/>
            <person name="Amselem J."/>
            <person name="Wittenberg A.H.J."/>
            <person name="Zhou S."/>
            <person name="de Queiroz M.V."/>
            <person name="Robin G.P."/>
            <person name="Auger A."/>
            <person name="Hainaut M."/>
            <person name="Henrissat B."/>
            <person name="Kim K.-T."/>
            <person name="Lee Y.-H."/>
            <person name="Lespinet O."/>
            <person name="Schwartz D.C."/>
            <person name="Thon M.R."/>
            <person name="O'Connell R.J."/>
        </authorList>
    </citation>
    <scope>NUCLEOTIDE SEQUENCE [LARGE SCALE GENOMIC DNA]</scope>
    <source>
        <strain evidence="3">IMI 349063</strain>
    </source>
</reference>
<dbReference type="KEGG" id="chig:CH63R_05386"/>
<dbReference type="EMBL" id="LTAN01000004">
    <property type="protein sequence ID" value="OBR09694.1"/>
    <property type="molecule type" value="Genomic_DNA"/>
</dbReference>
<dbReference type="AlphaFoldDB" id="A0A1B7YCN9"/>
<dbReference type="Proteomes" id="UP000092177">
    <property type="component" value="Chromosome 4"/>
</dbReference>
<evidence type="ECO:0000313" key="2">
    <source>
        <dbReference type="EMBL" id="OBR09694.1"/>
    </source>
</evidence>
<dbReference type="VEuPathDB" id="FungiDB:CH63R_05386"/>
<dbReference type="GeneID" id="28864468"/>
<comment type="caution">
    <text evidence="2">The sequence shown here is derived from an EMBL/GenBank/DDBJ whole genome shotgun (WGS) entry which is preliminary data.</text>
</comment>